<dbReference type="SUPFAM" id="SSF53254">
    <property type="entry name" value="Phosphoglycerate mutase-like"/>
    <property type="match status" value="1"/>
</dbReference>
<proteinExistence type="predicted"/>
<name>A0A6C0BQI0_9ZZZZ</name>
<dbReference type="AlphaFoldDB" id="A0A6C0BQI0"/>
<feature type="compositionally biased region" description="Basic residues" evidence="1">
    <location>
        <begin position="293"/>
        <end position="320"/>
    </location>
</feature>
<accession>A0A6C0BQI0</accession>
<feature type="region of interest" description="Disordered" evidence="1">
    <location>
        <begin position="282"/>
        <end position="320"/>
    </location>
</feature>
<sequence>MSECYLIVTHSGRIRCLLDKFRSDINKKIGKLGNWGSLVLSFDVDGNITIQVLSSGVKSKKIKHTEVNIPKRDIVNNWWYGKRLYIVRHGVASHNVLNKKGKMSLSGVPDAIMGTINKSSQSINGMKDTGLVEFGEHHKVKNVKTTVDNVNEHLGVNKINTLFSSDLLRTRQTMYHLLNNGLKIEFGKHKIHVVPCSHEVTHNPGKNCDDQFFNAMENLVNPKSTDPFKCNRLFTVDWSYYDDFYNKKWSGSRINRRQFFTENKCKTTDMMEGIMKIIERENPPVKKGGSVYTKRKYRGTRRKSKKRKKSISKKSTFKKY</sequence>
<organism evidence="2">
    <name type="scientific">viral metagenome</name>
    <dbReference type="NCBI Taxonomy" id="1070528"/>
    <lineage>
        <taxon>unclassified sequences</taxon>
        <taxon>metagenomes</taxon>
        <taxon>organismal metagenomes</taxon>
    </lineage>
</organism>
<evidence type="ECO:0000313" key="2">
    <source>
        <dbReference type="EMBL" id="QHS94446.1"/>
    </source>
</evidence>
<protein>
    <submittedName>
        <fullName evidence="2">Uncharacterized protein</fullName>
    </submittedName>
</protein>
<dbReference type="InterPro" id="IPR029033">
    <property type="entry name" value="His_PPase_superfam"/>
</dbReference>
<dbReference type="Gene3D" id="3.40.50.1240">
    <property type="entry name" value="Phosphoglycerate mutase-like"/>
    <property type="match status" value="1"/>
</dbReference>
<evidence type="ECO:0000256" key="1">
    <source>
        <dbReference type="SAM" id="MobiDB-lite"/>
    </source>
</evidence>
<reference evidence="2" key="1">
    <citation type="journal article" date="2020" name="Nature">
        <title>Giant virus diversity and host interactions through global metagenomics.</title>
        <authorList>
            <person name="Schulz F."/>
            <person name="Roux S."/>
            <person name="Paez-Espino D."/>
            <person name="Jungbluth S."/>
            <person name="Walsh D.A."/>
            <person name="Denef V.J."/>
            <person name="McMahon K.D."/>
            <person name="Konstantinidis K.T."/>
            <person name="Eloe-Fadrosh E.A."/>
            <person name="Kyrpides N.C."/>
            <person name="Woyke T."/>
        </authorList>
    </citation>
    <scope>NUCLEOTIDE SEQUENCE</scope>
    <source>
        <strain evidence="2">GVMAG-M-3300018416-45</strain>
    </source>
</reference>
<dbReference type="EMBL" id="MN739225">
    <property type="protein sequence ID" value="QHS94446.1"/>
    <property type="molecule type" value="Genomic_DNA"/>
</dbReference>